<evidence type="ECO:0000256" key="4">
    <source>
        <dbReference type="SAM" id="MobiDB-lite"/>
    </source>
</evidence>
<comment type="caution">
    <text evidence="6">The sequence shown here is derived from an EMBL/GenBank/DDBJ whole genome shotgun (WGS) entry which is preliminary data.</text>
</comment>
<evidence type="ECO:0000313" key="7">
    <source>
        <dbReference type="Proteomes" id="UP000593575"/>
    </source>
</evidence>
<organism evidence="6 7">
    <name type="scientific">Gossypium armourianum</name>
    <dbReference type="NCBI Taxonomy" id="34283"/>
    <lineage>
        <taxon>Eukaryota</taxon>
        <taxon>Viridiplantae</taxon>
        <taxon>Streptophyta</taxon>
        <taxon>Embryophyta</taxon>
        <taxon>Tracheophyta</taxon>
        <taxon>Spermatophyta</taxon>
        <taxon>Magnoliopsida</taxon>
        <taxon>eudicotyledons</taxon>
        <taxon>Gunneridae</taxon>
        <taxon>Pentapetalae</taxon>
        <taxon>rosids</taxon>
        <taxon>malvids</taxon>
        <taxon>Malvales</taxon>
        <taxon>Malvaceae</taxon>
        <taxon>Malvoideae</taxon>
        <taxon>Gossypium</taxon>
    </lineage>
</organism>
<dbReference type="InterPro" id="IPR008580">
    <property type="entry name" value="PPPDE_dom"/>
</dbReference>
<dbReference type="Pfam" id="PF05903">
    <property type="entry name" value="Peptidase_C97"/>
    <property type="match status" value="1"/>
</dbReference>
<dbReference type="Gene3D" id="3.90.1720.30">
    <property type="entry name" value="PPPDE domains"/>
    <property type="match status" value="1"/>
</dbReference>
<sequence length="225" mass="24697">MGAGEEVSSSSSGNQNGSHSDITNVILNVYDLTPINNYSYWVGFGIFHSGIEVHGKEYGFGAHDFPISGVFEVEPKSCPGFIYRCSILLGCINMPFSEFRALIESVASEYHGDTYHLIAKNCNHFTEDIVHRLTGKHIPGWVNRLARIGSLCSCLLPESLQVTTVKQLPEYHEMEDGAETLSTASPGSSTEIDDTDPEKQLLSPKDGNSDISFIKEAQMCECKVP</sequence>
<dbReference type="AlphaFoldDB" id="A0A7J9JN80"/>
<evidence type="ECO:0000256" key="1">
    <source>
        <dbReference type="ARBA" id="ARBA00008140"/>
    </source>
</evidence>
<evidence type="ECO:0000259" key="5">
    <source>
        <dbReference type="PROSITE" id="PS51858"/>
    </source>
</evidence>
<dbReference type="EMBL" id="JABFAE010000009">
    <property type="protein sequence ID" value="MBA0835618.1"/>
    <property type="molecule type" value="Genomic_DNA"/>
</dbReference>
<dbReference type="SMART" id="SM01179">
    <property type="entry name" value="DUF862"/>
    <property type="match status" value="1"/>
</dbReference>
<proteinExistence type="inferred from homology"/>
<dbReference type="Proteomes" id="UP000593575">
    <property type="component" value="Unassembled WGS sequence"/>
</dbReference>
<dbReference type="PANTHER" id="PTHR12378:SF80">
    <property type="entry name" value="IP06716P-RELATED"/>
    <property type="match status" value="1"/>
</dbReference>
<feature type="region of interest" description="Disordered" evidence="4">
    <location>
        <begin position="177"/>
        <end position="209"/>
    </location>
</feature>
<dbReference type="PANTHER" id="PTHR12378">
    <property type="entry name" value="DESUMOYLATING ISOPEPTIDASE"/>
    <property type="match status" value="1"/>
</dbReference>
<accession>A0A7J9JN80</accession>
<feature type="compositionally biased region" description="Polar residues" evidence="4">
    <location>
        <begin position="180"/>
        <end position="190"/>
    </location>
</feature>
<protein>
    <recommendedName>
        <fullName evidence="5">PPPDE domain-containing protein</fullName>
    </recommendedName>
</protein>
<keyword evidence="2" id="KW-0645">Protease</keyword>
<evidence type="ECO:0000256" key="3">
    <source>
        <dbReference type="ARBA" id="ARBA00022801"/>
    </source>
</evidence>
<comment type="similarity">
    <text evidence="1">Belongs to the DeSI family.</text>
</comment>
<keyword evidence="3" id="KW-0378">Hydrolase</keyword>
<dbReference type="PROSITE" id="PS51858">
    <property type="entry name" value="PPPDE"/>
    <property type="match status" value="1"/>
</dbReference>
<dbReference type="GO" id="GO:0016579">
    <property type="term" value="P:protein deubiquitination"/>
    <property type="evidence" value="ECO:0007669"/>
    <property type="project" value="TreeGrafter"/>
</dbReference>
<evidence type="ECO:0000313" key="6">
    <source>
        <dbReference type="EMBL" id="MBA0835618.1"/>
    </source>
</evidence>
<name>A0A7J9JN80_9ROSI</name>
<dbReference type="InterPro" id="IPR042266">
    <property type="entry name" value="PPPDE_sf"/>
</dbReference>
<keyword evidence="7" id="KW-1185">Reference proteome</keyword>
<evidence type="ECO:0000256" key="2">
    <source>
        <dbReference type="ARBA" id="ARBA00022670"/>
    </source>
</evidence>
<dbReference type="GO" id="GO:0101005">
    <property type="term" value="F:deubiquitinase activity"/>
    <property type="evidence" value="ECO:0007669"/>
    <property type="project" value="TreeGrafter"/>
</dbReference>
<gene>
    <name evidence="6" type="ORF">Goarm_007889</name>
</gene>
<feature type="domain" description="PPPDE" evidence="5">
    <location>
        <begin position="23"/>
        <end position="160"/>
    </location>
</feature>
<reference evidence="6 7" key="1">
    <citation type="journal article" date="2019" name="Genome Biol. Evol.">
        <title>Insights into the evolution of the New World diploid cottons (Gossypium, subgenus Houzingenia) based on genome sequencing.</title>
        <authorList>
            <person name="Grover C.E."/>
            <person name="Arick M.A. 2nd"/>
            <person name="Thrash A."/>
            <person name="Conover J.L."/>
            <person name="Sanders W.S."/>
            <person name="Peterson D.G."/>
            <person name="Frelichowski J.E."/>
            <person name="Scheffler J.A."/>
            <person name="Scheffler B.E."/>
            <person name="Wendel J.F."/>
        </authorList>
    </citation>
    <scope>NUCLEOTIDE SEQUENCE [LARGE SCALE GENOMIC DNA]</scope>
    <source>
        <strain evidence="6">6</strain>
        <tissue evidence="6">Leaf</tissue>
    </source>
</reference>
<dbReference type="GO" id="GO:0006508">
    <property type="term" value="P:proteolysis"/>
    <property type="evidence" value="ECO:0007669"/>
    <property type="project" value="UniProtKB-KW"/>
</dbReference>